<proteinExistence type="predicted"/>
<dbReference type="Gramene" id="AUR62021538-RA">
    <property type="protein sequence ID" value="AUR62021538-RA:cds"/>
    <property type="gene ID" value="AUR62021538"/>
</dbReference>
<evidence type="ECO:0000313" key="1">
    <source>
        <dbReference type="EnsemblPlants" id="AUR62021538-RA:cds"/>
    </source>
</evidence>
<sequence length="67" mass="7570">MAAKLLHSLADENPDLQKQIGCNSECSNEDLDADSSNAYNRETLFVMSMLNFVHVVGVRPVPHDYYR</sequence>
<accession>A0A803M0Q6</accession>
<name>A0A803M0Q6_CHEQI</name>
<reference evidence="1" key="1">
    <citation type="journal article" date="2017" name="Nature">
        <title>The genome of Chenopodium quinoa.</title>
        <authorList>
            <person name="Jarvis D.E."/>
            <person name="Ho Y.S."/>
            <person name="Lightfoot D.J."/>
            <person name="Schmoeckel S.M."/>
            <person name="Li B."/>
            <person name="Borm T.J.A."/>
            <person name="Ohyanagi H."/>
            <person name="Mineta K."/>
            <person name="Michell C.T."/>
            <person name="Saber N."/>
            <person name="Kharbatia N.M."/>
            <person name="Rupper R.R."/>
            <person name="Sharp A.R."/>
            <person name="Dally N."/>
            <person name="Boughton B.A."/>
            <person name="Woo Y.H."/>
            <person name="Gao G."/>
            <person name="Schijlen E.G.W.M."/>
            <person name="Guo X."/>
            <person name="Momin A.A."/>
            <person name="Negrao S."/>
            <person name="Al-Babili S."/>
            <person name="Gehring C."/>
            <person name="Roessner U."/>
            <person name="Jung C."/>
            <person name="Murphy K."/>
            <person name="Arold S.T."/>
            <person name="Gojobori T."/>
            <person name="van der Linden C.G."/>
            <person name="van Loo E.N."/>
            <person name="Jellen E.N."/>
            <person name="Maughan P.J."/>
            <person name="Tester M."/>
        </authorList>
    </citation>
    <scope>NUCLEOTIDE SEQUENCE [LARGE SCALE GENOMIC DNA]</scope>
    <source>
        <strain evidence="1">cv. PI 614886</strain>
    </source>
</reference>
<dbReference type="AlphaFoldDB" id="A0A803M0Q6"/>
<dbReference type="EnsemblPlants" id="AUR62021538-RA">
    <property type="protein sequence ID" value="AUR62021538-RA:cds"/>
    <property type="gene ID" value="AUR62021538"/>
</dbReference>
<protein>
    <submittedName>
        <fullName evidence="1">Uncharacterized protein</fullName>
    </submittedName>
</protein>
<evidence type="ECO:0000313" key="2">
    <source>
        <dbReference type="Proteomes" id="UP000596660"/>
    </source>
</evidence>
<organism evidence="1 2">
    <name type="scientific">Chenopodium quinoa</name>
    <name type="common">Quinoa</name>
    <dbReference type="NCBI Taxonomy" id="63459"/>
    <lineage>
        <taxon>Eukaryota</taxon>
        <taxon>Viridiplantae</taxon>
        <taxon>Streptophyta</taxon>
        <taxon>Embryophyta</taxon>
        <taxon>Tracheophyta</taxon>
        <taxon>Spermatophyta</taxon>
        <taxon>Magnoliopsida</taxon>
        <taxon>eudicotyledons</taxon>
        <taxon>Gunneridae</taxon>
        <taxon>Pentapetalae</taxon>
        <taxon>Caryophyllales</taxon>
        <taxon>Chenopodiaceae</taxon>
        <taxon>Chenopodioideae</taxon>
        <taxon>Atripliceae</taxon>
        <taxon>Chenopodium</taxon>
    </lineage>
</organism>
<dbReference type="Proteomes" id="UP000596660">
    <property type="component" value="Unplaced"/>
</dbReference>
<reference evidence="1" key="2">
    <citation type="submission" date="2021-03" db="UniProtKB">
        <authorList>
            <consortium name="EnsemblPlants"/>
        </authorList>
    </citation>
    <scope>IDENTIFICATION</scope>
</reference>
<keyword evidence="2" id="KW-1185">Reference proteome</keyword>